<dbReference type="Proteomes" id="UP000261011">
    <property type="component" value="Unassembled WGS sequence"/>
</dbReference>
<dbReference type="RefSeq" id="WP_117521961.1">
    <property type="nucleotide sequence ID" value="NZ_AP031484.1"/>
</dbReference>
<gene>
    <name evidence="2" type="ORF">DXA39_06815</name>
</gene>
<feature type="chain" id="PRO_5017633666" evidence="1">
    <location>
        <begin position="28"/>
        <end position="181"/>
    </location>
</feature>
<dbReference type="AlphaFoldDB" id="A0A3E2TGX1"/>
<dbReference type="EMBL" id="QVEU01000005">
    <property type="protein sequence ID" value="RGB75511.1"/>
    <property type="molecule type" value="Genomic_DNA"/>
</dbReference>
<keyword evidence="3" id="KW-1185">Reference proteome</keyword>
<feature type="signal peptide" evidence="1">
    <location>
        <begin position="1"/>
        <end position="27"/>
    </location>
</feature>
<accession>A0A3E2TGX1</accession>
<comment type="caution">
    <text evidence="2">The sequence shown here is derived from an EMBL/GenBank/DDBJ whole genome shotgun (WGS) entry which is preliminary data.</text>
</comment>
<protein>
    <submittedName>
        <fullName evidence="2">Uncharacterized protein</fullName>
    </submittedName>
</protein>
<evidence type="ECO:0000313" key="3">
    <source>
        <dbReference type="Proteomes" id="UP000261011"/>
    </source>
</evidence>
<evidence type="ECO:0000256" key="1">
    <source>
        <dbReference type="SAM" id="SignalP"/>
    </source>
</evidence>
<proteinExistence type="predicted"/>
<sequence>MKLLRKIVLASLSVSMLITAGPATSLASSSNVEININQNELEAALTTLYQTPDNLLENEDELEKYLSKKNIYFVDSEEEANKILESRTNMVTTYGAWEDAKCIGSIALFISGAGATISGVKTLVKAAGGVKALASALLLYLQTGNRPEFIKNEPSLWEVFGTVGGAITTVTGLDNCVQEAS</sequence>
<name>A0A3E2TGX1_9FIRM</name>
<reference evidence="2 3" key="1">
    <citation type="submission" date="2018-08" db="EMBL/GenBank/DDBJ databases">
        <title>A genome reference for cultivated species of the human gut microbiota.</title>
        <authorList>
            <person name="Zou Y."/>
            <person name="Xue W."/>
            <person name="Luo G."/>
        </authorList>
    </citation>
    <scope>NUCLEOTIDE SEQUENCE [LARGE SCALE GENOMIC DNA]</scope>
    <source>
        <strain evidence="2 3">OF01-3</strain>
    </source>
</reference>
<evidence type="ECO:0000313" key="2">
    <source>
        <dbReference type="EMBL" id="RGB75511.1"/>
    </source>
</evidence>
<keyword evidence="1" id="KW-0732">Signal</keyword>
<organism evidence="2 3">
    <name type="scientific">Anaerococcus nagyae</name>
    <dbReference type="NCBI Taxonomy" id="1755241"/>
    <lineage>
        <taxon>Bacteria</taxon>
        <taxon>Bacillati</taxon>
        <taxon>Bacillota</taxon>
        <taxon>Tissierellia</taxon>
        <taxon>Tissierellales</taxon>
        <taxon>Peptoniphilaceae</taxon>
        <taxon>Anaerococcus</taxon>
    </lineage>
</organism>